<evidence type="ECO:0000313" key="2">
    <source>
        <dbReference type="Proteomes" id="UP000821845"/>
    </source>
</evidence>
<name>A0ACB7SSI2_HYAAI</name>
<dbReference type="Proteomes" id="UP000821845">
    <property type="component" value="Chromosome 3"/>
</dbReference>
<accession>A0ACB7SSI2</accession>
<reference evidence="1" key="1">
    <citation type="submission" date="2020-05" db="EMBL/GenBank/DDBJ databases">
        <title>Large-scale comparative analyses of tick genomes elucidate their genetic diversity and vector capacities.</title>
        <authorList>
            <person name="Jia N."/>
            <person name="Wang J."/>
            <person name="Shi W."/>
            <person name="Du L."/>
            <person name="Sun Y."/>
            <person name="Zhan W."/>
            <person name="Jiang J."/>
            <person name="Wang Q."/>
            <person name="Zhang B."/>
            <person name="Ji P."/>
            <person name="Sakyi L.B."/>
            <person name="Cui X."/>
            <person name="Yuan T."/>
            <person name="Jiang B."/>
            <person name="Yang W."/>
            <person name="Lam T.T.-Y."/>
            <person name="Chang Q."/>
            <person name="Ding S."/>
            <person name="Wang X."/>
            <person name="Zhu J."/>
            <person name="Ruan X."/>
            <person name="Zhao L."/>
            <person name="Wei J."/>
            <person name="Que T."/>
            <person name="Du C."/>
            <person name="Cheng J."/>
            <person name="Dai P."/>
            <person name="Han X."/>
            <person name="Huang E."/>
            <person name="Gao Y."/>
            <person name="Liu J."/>
            <person name="Shao H."/>
            <person name="Ye R."/>
            <person name="Li L."/>
            <person name="Wei W."/>
            <person name="Wang X."/>
            <person name="Wang C."/>
            <person name="Yang T."/>
            <person name="Huo Q."/>
            <person name="Li W."/>
            <person name="Guo W."/>
            <person name="Chen H."/>
            <person name="Zhou L."/>
            <person name="Ni X."/>
            <person name="Tian J."/>
            <person name="Zhou Y."/>
            <person name="Sheng Y."/>
            <person name="Liu T."/>
            <person name="Pan Y."/>
            <person name="Xia L."/>
            <person name="Li J."/>
            <person name="Zhao F."/>
            <person name="Cao W."/>
        </authorList>
    </citation>
    <scope>NUCLEOTIDE SEQUENCE</scope>
    <source>
        <strain evidence="1">Hyas-2018</strain>
    </source>
</reference>
<gene>
    <name evidence="1" type="ORF">HPB50_013094</name>
</gene>
<organism evidence="1 2">
    <name type="scientific">Hyalomma asiaticum</name>
    <name type="common">Tick</name>
    <dbReference type="NCBI Taxonomy" id="266040"/>
    <lineage>
        <taxon>Eukaryota</taxon>
        <taxon>Metazoa</taxon>
        <taxon>Ecdysozoa</taxon>
        <taxon>Arthropoda</taxon>
        <taxon>Chelicerata</taxon>
        <taxon>Arachnida</taxon>
        <taxon>Acari</taxon>
        <taxon>Parasitiformes</taxon>
        <taxon>Ixodida</taxon>
        <taxon>Ixodoidea</taxon>
        <taxon>Ixodidae</taxon>
        <taxon>Hyalomminae</taxon>
        <taxon>Hyalomma</taxon>
    </lineage>
</organism>
<dbReference type="EMBL" id="CM023483">
    <property type="protein sequence ID" value="KAH6936082.1"/>
    <property type="molecule type" value="Genomic_DNA"/>
</dbReference>
<evidence type="ECO:0000313" key="1">
    <source>
        <dbReference type="EMBL" id="KAH6936082.1"/>
    </source>
</evidence>
<keyword evidence="2" id="KW-1185">Reference proteome</keyword>
<protein>
    <submittedName>
        <fullName evidence="1">Uncharacterized protein</fullName>
    </submittedName>
</protein>
<sequence>MRFAKKNEASEDSSIETEPVQVGPVDERGTQPCIDDTENLRSVTSQRIIQETYDAIRSLSLDDRAAILEGTMGQAENKNWHLECAGRLTASVFKKVLRSRKPDDAVRGILYPRQVSTEAMR</sequence>
<proteinExistence type="predicted"/>
<comment type="caution">
    <text evidence="1">The sequence shown here is derived from an EMBL/GenBank/DDBJ whole genome shotgun (WGS) entry which is preliminary data.</text>
</comment>